<evidence type="ECO:0000313" key="5">
    <source>
        <dbReference type="Proteomes" id="UP000001646"/>
    </source>
</evidence>
<protein>
    <recommendedName>
        <fullName evidence="3">SCAN box domain-containing protein</fullName>
    </recommendedName>
</protein>
<feature type="domain" description="SCAN box" evidence="3">
    <location>
        <begin position="47"/>
        <end position="124"/>
    </location>
</feature>
<organism evidence="4 5">
    <name type="scientific">Anolis carolinensis</name>
    <name type="common">Green anole</name>
    <name type="synonym">American chameleon</name>
    <dbReference type="NCBI Taxonomy" id="28377"/>
    <lineage>
        <taxon>Eukaryota</taxon>
        <taxon>Metazoa</taxon>
        <taxon>Chordata</taxon>
        <taxon>Craniata</taxon>
        <taxon>Vertebrata</taxon>
        <taxon>Euteleostomi</taxon>
        <taxon>Lepidosauria</taxon>
        <taxon>Squamata</taxon>
        <taxon>Bifurcata</taxon>
        <taxon>Unidentata</taxon>
        <taxon>Episquamata</taxon>
        <taxon>Toxicofera</taxon>
        <taxon>Iguania</taxon>
        <taxon>Dactyloidae</taxon>
        <taxon>Anolis</taxon>
    </lineage>
</organism>
<dbReference type="SMART" id="SM00431">
    <property type="entry name" value="SCAN"/>
    <property type="match status" value="1"/>
</dbReference>
<reference evidence="4" key="1">
    <citation type="submission" date="2009-12" db="EMBL/GenBank/DDBJ databases">
        <title>The Genome Sequence of Anolis carolinensis (Green Anole Lizard).</title>
        <authorList>
            <consortium name="The Genome Sequencing Platform"/>
            <person name="Di Palma F."/>
            <person name="Alfoldi J."/>
            <person name="Heiman D."/>
            <person name="Young S."/>
            <person name="Grabherr M."/>
            <person name="Johnson J."/>
            <person name="Lander E.S."/>
            <person name="Lindblad-Toh K."/>
        </authorList>
    </citation>
    <scope>NUCLEOTIDE SEQUENCE [LARGE SCALE GENOMIC DNA]</scope>
    <source>
        <strain evidence="4">JBL SC #1</strain>
    </source>
</reference>
<dbReference type="eggNOG" id="KOG1721">
    <property type="taxonomic scope" value="Eukaryota"/>
</dbReference>
<dbReference type="Gene3D" id="1.10.4020.10">
    <property type="entry name" value="DNA breaking-rejoining enzymes"/>
    <property type="match status" value="1"/>
</dbReference>
<dbReference type="Bgee" id="ENSACAG00000027246">
    <property type="expression patterns" value="Expressed in dewlap and 4 other cell types or tissues"/>
</dbReference>
<dbReference type="InterPro" id="IPR003309">
    <property type="entry name" value="SCAN_dom"/>
</dbReference>
<feature type="compositionally biased region" description="Polar residues" evidence="2">
    <location>
        <begin position="213"/>
        <end position="225"/>
    </location>
</feature>
<evidence type="ECO:0000256" key="2">
    <source>
        <dbReference type="SAM" id="MobiDB-lite"/>
    </source>
</evidence>
<evidence type="ECO:0000259" key="3">
    <source>
        <dbReference type="PROSITE" id="PS50804"/>
    </source>
</evidence>
<keyword evidence="5" id="KW-1185">Reference proteome</keyword>
<dbReference type="HOGENOM" id="CLU_875858_0_0_1"/>
<dbReference type="PANTHER" id="PTHR45935:SF15">
    <property type="entry name" value="SCAN BOX DOMAIN-CONTAINING PROTEIN"/>
    <property type="match status" value="1"/>
</dbReference>
<dbReference type="AlphaFoldDB" id="H9GVC1"/>
<dbReference type="InterPro" id="IPR050916">
    <property type="entry name" value="SCAN-C2H2_zinc_finger"/>
</dbReference>
<dbReference type="GeneTree" id="ENSGT00940000154715"/>
<evidence type="ECO:0000256" key="1">
    <source>
        <dbReference type="ARBA" id="ARBA00023242"/>
    </source>
</evidence>
<reference evidence="4" key="3">
    <citation type="submission" date="2025-09" db="UniProtKB">
        <authorList>
            <consortium name="Ensembl"/>
        </authorList>
    </citation>
    <scope>IDENTIFICATION</scope>
</reference>
<dbReference type="SUPFAM" id="SSF47353">
    <property type="entry name" value="Retrovirus capsid dimerization domain-like"/>
    <property type="match status" value="1"/>
</dbReference>
<dbReference type="Pfam" id="PF02023">
    <property type="entry name" value="SCAN"/>
    <property type="match status" value="1"/>
</dbReference>
<name>H9GVC1_ANOCA</name>
<dbReference type="Ensembl" id="ENSACAT00000023448.2">
    <property type="protein sequence ID" value="ENSACAP00000021235.2"/>
    <property type="gene ID" value="ENSACAG00000041675.1"/>
</dbReference>
<dbReference type="Proteomes" id="UP000001646">
    <property type="component" value="Unplaced"/>
</dbReference>
<accession>H9GVC1</accession>
<dbReference type="InterPro" id="IPR038269">
    <property type="entry name" value="SCAN_sf"/>
</dbReference>
<dbReference type="PANTHER" id="PTHR45935">
    <property type="entry name" value="PROTEIN ZBED8-RELATED"/>
    <property type="match status" value="1"/>
</dbReference>
<dbReference type="PROSITE" id="PS50804">
    <property type="entry name" value="SCAN_BOX"/>
    <property type="match status" value="1"/>
</dbReference>
<reference evidence="4" key="2">
    <citation type="submission" date="2025-08" db="UniProtKB">
        <authorList>
            <consortium name="Ensembl"/>
        </authorList>
    </citation>
    <scope>IDENTIFICATION</scope>
</reference>
<sequence>MEEPNQNGPEGRRKPCKMWGRRSVRFPGRMGQDALEEKTFSADLQCQRFRHLRYQKALKPREVCSHLHSLCCLWLKPERHSKAEMLDLVLLEQFLAILPAEMECWVRECGAETSSQAVALAEGFLLSRAEEEKVLQEERQEREILQAQEPLLDTSKTLSSVWIKLEKDSRAALPGKMSSFAYLMGHPVQPPAKKQEIAFKAPPTDGHPPPPQSETESSTAKQLSQ</sequence>
<feature type="region of interest" description="Disordered" evidence="2">
    <location>
        <begin position="192"/>
        <end position="225"/>
    </location>
</feature>
<dbReference type="InParanoid" id="H9GVC1"/>
<dbReference type="FunFam" id="1.10.4020.10:FF:000005">
    <property type="entry name" value="Uncharacterized protein"/>
    <property type="match status" value="1"/>
</dbReference>
<evidence type="ECO:0000313" key="4">
    <source>
        <dbReference type="Ensembl" id="ENSACAP00000021235.2"/>
    </source>
</evidence>
<keyword evidence="1" id="KW-0539">Nucleus</keyword>
<proteinExistence type="predicted"/>